<evidence type="ECO:0000259" key="4">
    <source>
        <dbReference type="PROSITE" id="PS50887"/>
    </source>
</evidence>
<dbReference type="InterPro" id="IPR043128">
    <property type="entry name" value="Rev_trsase/Diguanyl_cyclase"/>
</dbReference>
<feature type="domain" description="GGDEF" evidence="4">
    <location>
        <begin position="405"/>
        <end position="538"/>
    </location>
</feature>
<evidence type="ECO:0000313" key="6">
    <source>
        <dbReference type="Proteomes" id="UP000036097"/>
    </source>
</evidence>
<dbReference type="NCBIfam" id="TIGR00254">
    <property type="entry name" value="GGDEF"/>
    <property type="match status" value="1"/>
</dbReference>
<keyword evidence="3" id="KW-0812">Transmembrane</keyword>
<dbReference type="GO" id="GO:0005886">
    <property type="term" value="C:plasma membrane"/>
    <property type="evidence" value="ECO:0007669"/>
    <property type="project" value="UniProtKB-SubCell"/>
</dbReference>
<sequence>MKKLAFPELKYFLIRYFVAFIILFSVFFSLFYYDTCSEMAMTKSNIKVQQQALLEGKKEYIEWEMLYVAKETALLADLLSQFKIYQIVDLKDADARKAALNAFASALEIVSQRKEIYDQIRYLDIRGNEIVRVNFNNGHARAVSEDQLQNKAHRYYFQEAVKLKCHGIYISPLDLNVEHNQIEVPYKPMIRLAIPVFDDHGKKQGVLIINYLARYLMNGLKRFNLDNQTNYMLVNKDGDFLFNNQRPDLEFSFMFKDQDKATIYSQFPDFATHLRETNKGQFETELGIVTIVSVGPDGRFNPYCFQEYHIADNASTAWKLVSFVPFDNQADLSNLVTHRRLLMVVGVLLSLVLSYLIAKYQLRVYIDNRRINFLARHDCLTRLVNRDAFQQTATKILKLKAKNNEGACLIYIDLDDFKYINDHYGHAAGDKTLEHVASVMREVFGHKALLARLGGDEFAILLSHTQHVKNPQRYADSLLQLLSCPVEVLPQHFIQVNASVGGSLYQGAGDSLEALMHRADTAMYQAKKSGKNRYAFVD</sequence>
<evidence type="ECO:0000256" key="1">
    <source>
        <dbReference type="ARBA" id="ARBA00001946"/>
    </source>
</evidence>
<proteinExistence type="predicted"/>
<dbReference type="InterPro" id="IPR000160">
    <property type="entry name" value="GGDEF_dom"/>
</dbReference>
<name>A0A0J1H170_9GAMM</name>
<keyword evidence="3" id="KW-1133">Transmembrane helix</keyword>
<dbReference type="STRING" id="1195763.ABT56_11455"/>
<dbReference type="SUPFAM" id="SSF55073">
    <property type="entry name" value="Nucleotide cyclase"/>
    <property type="match status" value="1"/>
</dbReference>
<dbReference type="Pfam" id="PF21623">
    <property type="entry name" value="HK_sensor_dom_bact"/>
    <property type="match status" value="1"/>
</dbReference>
<protein>
    <submittedName>
        <fullName evidence="5">Diguanylate cyclase</fullName>
    </submittedName>
</protein>
<feature type="transmembrane region" description="Helical" evidence="3">
    <location>
        <begin position="12"/>
        <end position="33"/>
    </location>
</feature>
<dbReference type="InterPro" id="IPR048760">
    <property type="entry name" value="VP0354-like_sensor_dom"/>
</dbReference>
<dbReference type="InterPro" id="IPR029787">
    <property type="entry name" value="Nucleotide_cyclase"/>
</dbReference>
<reference evidence="5 6" key="1">
    <citation type="submission" date="2015-05" db="EMBL/GenBank/DDBJ databases">
        <title>Photobacterium galathea sp. nov.</title>
        <authorList>
            <person name="Machado H."/>
            <person name="Gram L."/>
        </authorList>
    </citation>
    <scope>NUCLEOTIDE SEQUENCE [LARGE SCALE GENOMIC DNA]</scope>
    <source>
        <strain evidence="5 6">CGMCC 1.12159</strain>
    </source>
</reference>
<keyword evidence="3" id="KW-0472">Membrane</keyword>
<dbReference type="CDD" id="cd01949">
    <property type="entry name" value="GGDEF"/>
    <property type="match status" value="1"/>
</dbReference>
<dbReference type="RefSeq" id="WP_047879000.1">
    <property type="nucleotide sequence ID" value="NZ_LDOT01000013.1"/>
</dbReference>
<dbReference type="InterPro" id="IPR029151">
    <property type="entry name" value="Sensor-like_sf"/>
</dbReference>
<evidence type="ECO:0000256" key="3">
    <source>
        <dbReference type="SAM" id="Phobius"/>
    </source>
</evidence>
<dbReference type="InterPro" id="IPR052163">
    <property type="entry name" value="DGC-Regulatory_Protein"/>
</dbReference>
<dbReference type="PANTHER" id="PTHR46663:SF2">
    <property type="entry name" value="GGDEF DOMAIN-CONTAINING PROTEIN"/>
    <property type="match status" value="1"/>
</dbReference>
<dbReference type="GO" id="GO:0003824">
    <property type="term" value="F:catalytic activity"/>
    <property type="evidence" value="ECO:0007669"/>
    <property type="project" value="UniProtKB-ARBA"/>
</dbReference>
<dbReference type="Pfam" id="PF00990">
    <property type="entry name" value="GGDEF"/>
    <property type="match status" value="1"/>
</dbReference>
<comment type="caution">
    <text evidence="5">The sequence shown here is derived from an EMBL/GenBank/DDBJ whole genome shotgun (WGS) entry which is preliminary data.</text>
</comment>
<comment type="cofactor">
    <cofactor evidence="1">
        <name>Mg(2+)</name>
        <dbReference type="ChEBI" id="CHEBI:18420"/>
    </cofactor>
</comment>
<feature type="transmembrane region" description="Helical" evidence="3">
    <location>
        <begin position="341"/>
        <end position="360"/>
    </location>
</feature>
<dbReference type="PANTHER" id="PTHR46663">
    <property type="entry name" value="DIGUANYLATE CYCLASE DGCT-RELATED"/>
    <property type="match status" value="1"/>
</dbReference>
<evidence type="ECO:0000256" key="2">
    <source>
        <dbReference type="ARBA" id="ARBA00004533"/>
    </source>
</evidence>
<dbReference type="AlphaFoldDB" id="A0A0J1H170"/>
<keyword evidence="6" id="KW-1185">Reference proteome</keyword>
<dbReference type="FunFam" id="3.30.70.270:FF:000001">
    <property type="entry name" value="Diguanylate cyclase domain protein"/>
    <property type="match status" value="1"/>
</dbReference>
<dbReference type="SUPFAM" id="SSF103190">
    <property type="entry name" value="Sensory domain-like"/>
    <property type="match status" value="2"/>
</dbReference>
<dbReference type="PROSITE" id="PS50887">
    <property type="entry name" value="GGDEF"/>
    <property type="match status" value="1"/>
</dbReference>
<dbReference type="OrthoDB" id="9812260at2"/>
<evidence type="ECO:0000313" key="5">
    <source>
        <dbReference type="EMBL" id="KLV05571.1"/>
    </source>
</evidence>
<organism evidence="5 6">
    <name type="scientific">Photobacterium aquae</name>
    <dbReference type="NCBI Taxonomy" id="1195763"/>
    <lineage>
        <taxon>Bacteria</taxon>
        <taxon>Pseudomonadati</taxon>
        <taxon>Pseudomonadota</taxon>
        <taxon>Gammaproteobacteria</taxon>
        <taxon>Vibrionales</taxon>
        <taxon>Vibrionaceae</taxon>
        <taxon>Photobacterium</taxon>
    </lineage>
</organism>
<gene>
    <name evidence="5" type="ORF">ABT56_11455</name>
</gene>
<dbReference type="Gene3D" id="3.30.450.20">
    <property type="entry name" value="PAS domain"/>
    <property type="match status" value="2"/>
</dbReference>
<dbReference type="SMART" id="SM00267">
    <property type="entry name" value="GGDEF"/>
    <property type="match status" value="1"/>
</dbReference>
<accession>A0A0J1H170</accession>
<dbReference type="Gene3D" id="3.30.70.270">
    <property type="match status" value="1"/>
</dbReference>
<dbReference type="EMBL" id="LDOT01000013">
    <property type="protein sequence ID" value="KLV05571.1"/>
    <property type="molecule type" value="Genomic_DNA"/>
</dbReference>
<dbReference type="PATRIC" id="fig|1195763.3.peg.2409"/>
<dbReference type="Proteomes" id="UP000036097">
    <property type="component" value="Unassembled WGS sequence"/>
</dbReference>
<comment type="subcellular location">
    <subcellularLocation>
        <location evidence="2">Cell inner membrane</location>
    </subcellularLocation>
</comment>